<reference evidence="1" key="1">
    <citation type="journal article" date="2015" name="Nature">
        <title>Complex archaea that bridge the gap between prokaryotes and eukaryotes.</title>
        <authorList>
            <person name="Spang A."/>
            <person name="Saw J.H."/>
            <person name="Jorgensen S.L."/>
            <person name="Zaremba-Niedzwiedzka K."/>
            <person name="Martijn J."/>
            <person name="Lind A.E."/>
            <person name="van Eijk R."/>
            <person name="Schleper C."/>
            <person name="Guy L."/>
            <person name="Ettema T.J."/>
        </authorList>
    </citation>
    <scope>NUCLEOTIDE SEQUENCE</scope>
</reference>
<name>A0A0F9CTU2_9ZZZZ</name>
<sequence>KNFHILQQGIVCLSLQNLLGIQINGSNLQTMSQVHPTRDDLLSHVNKVIDLGVDFIQIQGNCCDWRVRDGEIDVIAGCVDHIKSQGYPAGLGAHSVQALMACDEAGIEVDFYMKTFHHDKYWSAHPRENRIPFSVDGERSSDHNEFHDNMFCLFPEKTIEFMQKKKIPWIAFKVLAGGAIKPEDGFRYAFENGADFICVGMFDWQVVDDVNIANETLDSLGERKREWFG</sequence>
<dbReference type="AlphaFoldDB" id="A0A0F9CTU2"/>
<protein>
    <recommendedName>
        <fullName evidence="2">NADH:flavin oxidoreductase/NADH oxidase N-terminal domain-containing protein</fullName>
    </recommendedName>
</protein>
<evidence type="ECO:0000313" key="1">
    <source>
        <dbReference type="EMBL" id="KKL01065.1"/>
    </source>
</evidence>
<gene>
    <name evidence="1" type="ORF">LCGC14_2627470</name>
</gene>
<comment type="caution">
    <text evidence="1">The sequence shown here is derived from an EMBL/GenBank/DDBJ whole genome shotgun (WGS) entry which is preliminary data.</text>
</comment>
<dbReference type="EMBL" id="LAZR01044980">
    <property type="protein sequence ID" value="KKL01065.1"/>
    <property type="molecule type" value="Genomic_DNA"/>
</dbReference>
<evidence type="ECO:0008006" key="2">
    <source>
        <dbReference type="Google" id="ProtNLM"/>
    </source>
</evidence>
<organism evidence="1">
    <name type="scientific">marine sediment metagenome</name>
    <dbReference type="NCBI Taxonomy" id="412755"/>
    <lineage>
        <taxon>unclassified sequences</taxon>
        <taxon>metagenomes</taxon>
        <taxon>ecological metagenomes</taxon>
    </lineage>
</organism>
<feature type="non-terminal residue" evidence="1">
    <location>
        <position position="1"/>
    </location>
</feature>
<accession>A0A0F9CTU2</accession>
<proteinExistence type="predicted"/>